<gene>
    <name evidence="2" type="ORF">ACFQ44_02715</name>
</gene>
<accession>A0ABW4CZB9</accession>
<evidence type="ECO:0000256" key="1">
    <source>
        <dbReference type="SAM" id="SignalP"/>
    </source>
</evidence>
<proteinExistence type="predicted"/>
<evidence type="ECO:0000313" key="3">
    <source>
        <dbReference type="Proteomes" id="UP001597189"/>
    </source>
</evidence>
<dbReference type="Proteomes" id="UP001597189">
    <property type="component" value="Unassembled WGS sequence"/>
</dbReference>
<dbReference type="RefSeq" id="WP_203643342.1">
    <property type="nucleotide sequence ID" value="NZ_BOLN01000002.1"/>
</dbReference>
<sequence length="181" mass="20618">MKKMMLAVATAVTLLAVGGVSLGTPVTAQAKTKTTLKAVPQRYRHTWYHYEHGKMDTLTFSAKRISGLTYYDGQGAKYVAHIHHHKLSAKKFKKHYSWSTVTNKKAHQAQWINVRGWNQIMGDGDFYKVMTKTYHGKKISVLSQAGGAGIWTSAHYYRTKQLAKQRGPRYFSNEVYYPMNV</sequence>
<keyword evidence="3" id="KW-1185">Reference proteome</keyword>
<organism evidence="2 3">
    <name type="scientific">Levilactobacillus lanxiensis</name>
    <dbReference type="NCBI Taxonomy" id="2799568"/>
    <lineage>
        <taxon>Bacteria</taxon>
        <taxon>Bacillati</taxon>
        <taxon>Bacillota</taxon>
        <taxon>Bacilli</taxon>
        <taxon>Lactobacillales</taxon>
        <taxon>Lactobacillaceae</taxon>
        <taxon>Levilactobacillus</taxon>
    </lineage>
</organism>
<evidence type="ECO:0000313" key="2">
    <source>
        <dbReference type="EMBL" id="MFD1454594.1"/>
    </source>
</evidence>
<protein>
    <submittedName>
        <fullName evidence="2">Uncharacterized protein</fullName>
    </submittedName>
</protein>
<feature type="chain" id="PRO_5046361579" evidence="1">
    <location>
        <begin position="31"/>
        <end position="181"/>
    </location>
</feature>
<keyword evidence="1" id="KW-0732">Signal</keyword>
<name>A0ABW4CZB9_9LACO</name>
<feature type="signal peptide" evidence="1">
    <location>
        <begin position="1"/>
        <end position="30"/>
    </location>
</feature>
<reference evidence="3" key="1">
    <citation type="journal article" date="2019" name="Int. J. Syst. Evol. Microbiol.">
        <title>The Global Catalogue of Microorganisms (GCM) 10K type strain sequencing project: providing services to taxonomists for standard genome sequencing and annotation.</title>
        <authorList>
            <consortium name="The Broad Institute Genomics Platform"/>
            <consortium name="The Broad Institute Genome Sequencing Center for Infectious Disease"/>
            <person name="Wu L."/>
            <person name="Ma J."/>
        </authorList>
    </citation>
    <scope>NUCLEOTIDE SEQUENCE [LARGE SCALE GENOMIC DNA]</scope>
    <source>
        <strain evidence="3">CCM 8979</strain>
    </source>
</reference>
<comment type="caution">
    <text evidence="2">The sequence shown here is derived from an EMBL/GenBank/DDBJ whole genome shotgun (WGS) entry which is preliminary data.</text>
</comment>
<dbReference type="EMBL" id="JBHTOD010000002">
    <property type="protein sequence ID" value="MFD1454594.1"/>
    <property type="molecule type" value="Genomic_DNA"/>
</dbReference>